<comment type="similarity">
    <text evidence="3 10">Belongs to the PstS family.</text>
</comment>
<evidence type="ECO:0000313" key="12">
    <source>
        <dbReference type="EMBL" id="EEA85634.1"/>
    </source>
</evidence>
<keyword evidence="10" id="KW-1003">Cell membrane</keyword>
<dbReference type="RefSeq" id="WP_006439652.1">
    <property type="nucleotide sequence ID" value="NZ_DS995356.1"/>
</dbReference>
<dbReference type="Proteomes" id="UP000003178">
    <property type="component" value="Unassembled WGS sequence"/>
</dbReference>
<keyword evidence="7 10" id="KW-0732">Signal</keyword>
<dbReference type="GO" id="GO:0005886">
    <property type="term" value="C:plasma membrane"/>
    <property type="evidence" value="ECO:0007669"/>
    <property type="project" value="UniProtKB-SubCell"/>
</dbReference>
<gene>
    <name evidence="12" type="primary">pstS</name>
    <name evidence="12" type="ORF">CLOHIR_00740</name>
</gene>
<protein>
    <recommendedName>
        <fullName evidence="10">Phosphate-binding protein</fullName>
    </recommendedName>
</protein>
<evidence type="ECO:0000256" key="8">
    <source>
        <dbReference type="ARBA" id="ARBA00023139"/>
    </source>
</evidence>
<evidence type="ECO:0000256" key="3">
    <source>
        <dbReference type="ARBA" id="ARBA00008725"/>
    </source>
</evidence>
<comment type="subcellular location">
    <subcellularLocation>
        <location evidence="2 10">Cell membrane</location>
        <topology evidence="2 10">Lipid-anchor</topology>
    </subcellularLocation>
</comment>
<dbReference type="HOGENOM" id="CLU_026228_5_1_9"/>
<dbReference type="STRING" id="500633.CLOHIR_00740"/>
<dbReference type="PANTHER" id="PTHR30570:SF1">
    <property type="entry name" value="PHOSPHATE-BINDING PROTEIN PSTS"/>
    <property type="match status" value="1"/>
</dbReference>
<dbReference type="Gene3D" id="3.40.190.10">
    <property type="entry name" value="Periplasmic binding protein-like II"/>
    <property type="match status" value="2"/>
</dbReference>
<accession>B6FXY9</accession>
<evidence type="ECO:0000313" key="13">
    <source>
        <dbReference type="Proteomes" id="UP000003178"/>
    </source>
</evidence>
<dbReference type="GO" id="GO:0042301">
    <property type="term" value="F:phosphate ion binding"/>
    <property type="evidence" value="ECO:0007669"/>
    <property type="project" value="UniProtKB-UniRule"/>
</dbReference>
<proteinExistence type="inferred from homology"/>
<keyword evidence="13" id="KW-1185">Reference proteome</keyword>
<comment type="function">
    <text evidence="10">Involved in the system for phosphate transport across the cytoplasmic membrane.</text>
</comment>
<evidence type="ECO:0000256" key="9">
    <source>
        <dbReference type="ARBA" id="ARBA00023288"/>
    </source>
</evidence>
<dbReference type="SUPFAM" id="SSF53850">
    <property type="entry name" value="Periplasmic binding protein-like II"/>
    <property type="match status" value="1"/>
</dbReference>
<organism evidence="12 13">
    <name type="scientific">Peptacetobacter hiranonis (strain DSM 13275 / JCM 10541 / KCTC 15199 / TO-931)</name>
    <name type="common">Clostridium hiranonis</name>
    <dbReference type="NCBI Taxonomy" id="500633"/>
    <lineage>
        <taxon>Bacteria</taxon>
        <taxon>Bacillati</taxon>
        <taxon>Bacillota</taxon>
        <taxon>Clostridia</taxon>
        <taxon>Peptostreptococcales</taxon>
        <taxon>Peptostreptococcaceae</taxon>
        <taxon>Peptacetobacter</taxon>
    </lineage>
</organism>
<dbReference type="GO" id="GO:0006817">
    <property type="term" value="P:phosphate ion transport"/>
    <property type="evidence" value="ECO:0007669"/>
    <property type="project" value="UniProtKB-UniRule"/>
</dbReference>
<dbReference type="InterPro" id="IPR024370">
    <property type="entry name" value="PBP_domain"/>
</dbReference>
<keyword evidence="6 10" id="KW-0592">Phosphate transport</keyword>
<keyword evidence="10" id="KW-0472">Membrane</keyword>
<evidence type="ECO:0000259" key="11">
    <source>
        <dbReference type="Pfam" id="PF12849"/>
    </source>
</evidence>
<dbReference type="CDD" id="cd13653">
    <property type="entry name" value="PBP2_phosphate_like_1"/>
    <property type="match status" value="1"/>
</dbReference>
<evidence type="ECO:0000256" key="1">
    <source>
        <dbReference type="ARBA" id="ARBA00002841"/>
    </source>
</evidence>
<evidence type="ECO:0000256" key="5">
    <source>
        <dbReference type="ARBA" id="ARBA00022448"/>
    </source>
</evidence>
<feature type="domain" description="PBP" evidence="11">
    <location>
        <begin position="35"/>
        <end position="268"/>
    </location>
</feature>
<feature type="chain" id="PRO_5039755810" description="Phosphate-binding protein" evidence="10">
    <location>
        <begin position="21"/>
        <end position="283"/>
    </location>
</feature>
<evidence type="ECO:0000256" key="7">
    <source>
        <dbReference type="ARBA" id="ARBA00022729"/>
    </source>
</evidence>
<keyword evidence="5 10" id="KW-0813">Transport</keyword>
<dbReference type="NCBIfam" id="TIGR02136">
    <property type="entry name" value="ptsS_2"/>
    <property type="match status" value="1"/>
</dbReference>
<keyword evidence="9 10" id="KW-0449">Lipoprotein</keyword>
<reference evidence="12 13" key="1">
    <citation type="submission" date="2008-09" db="EMBL/GenBank/DDBJ databases">
        <authorList>
            <person name="Fulton L."/>
            <person name="Clifton S."/>
            <person name="Fulton B."/>
            <person name="Xu J."/>
            <person name="Minx P."/>
            <person name="Pepin K.H."/>
            <person name="Johnson M."/>
            <person name="Thiruvilangam P."/>
            <person name="Bhonagiri V."/>
            <person name="Nash W.E."/>
            <person name="Mardis E.R."/>
            <person name="Wilson R.K."/>
        </authorList>
    </citation>
    <scope>NUCLEOTIDE SEQUENCE [LARGE SCALE GENOMIC DNA]</scope>
    <source>
        <strain evidence="12 13">DSM 13275</strain>
    </source>
</reference>
<comment type="function">
    <text evidence="1">Part of the ABC transporter complex PstSACB involved in phosphate import.</text>
</comment>
<evidence type="ECO:0000256" key="2">
    <source>
        <dbReference type="ARBA" id="ARBA00004193"/>
    </source>
</evidence>
<evidence type="ECO:0000256" key="4">
    <source>
        <dbReference type="ARBA" id="ARBA00011529"/>
    </source>
</evidence>
<dbReference type="EMBL" id="ABWP01000029">
    <property type="protein sequence ID" value="EEA85634.1"/>
    <property type="molecule type" value="Genomic_DNA"/>
</dbReference>
<evidence type="ECO:0000256" key="10">
    <source>
        <dbReference type="RuleBase" id="RU367119"/>
    </source>
</evidence>
<evidence type="ECO:0000256" key="6">
    <source>
        <dbReference type="ARBA" id="ARBA00022592"/>
    </source>
</evidence>
<name>B6FXY9_PEPHT</name>
<dbReference type="Pfam" id="PF12849">
    <property type="entry name" value="PBP_like_2"/>
    <property type="match status" value="1"/>
</dbReference>
<dbReference type="AlphaFoldDB" id="B6FXY9"/>
<comment type="subunit">
    <text evidence="4 10">The complex is composed of two ATP-binding proteins (PstB), two transmembrane proteins (PstC and PstA) and a solute-binding protein (PstS).</text>
</comment>
<dbReference type="OrthoDB" id="9790048at2"/>
<dbReference type="eggNOG" id="COG0226">
    <property type="taxonomic scope" value="Bacteria"/>
</dbReference>
<reference evidence="12 13" key="2">
    <citation type="submission" date="2008-10" db="EMBL/GenBank/DDBJ databases">
        <title>Draft genome sequence of Clostridium hiranonis (DSM 13275).</title>
        <authorList>
            <person name="Sudarsanam P."/>
            <person name="Ley R."/>
            <person name="Guruge J."/>
            <person name="Turnbaugh P.J."/>
            <person name="Mahowald M."/>
            <person name="Liep D."/>
            <person name="Gordon J."/>
        </authorList>
    </citation>
    <scope>NUCLEOTIDE SEQUENCE [LARGE SCALE GENOMIC DNA]</scope>
    <source>
        <strain evidence="12 13">DSM 13275</strain>
    </source>
</reference>
<keyword evidence="8 10" id="KW-0564">Palmitate</keyword>
<sequence length="283" mass="29795">MKNRRLALLLAGILTVGCLATGCGNSGGGEGDAAASKETATISVSGSTSVGPSMEKIAERFEKANEGVSVEIQQIGSSAGIKNAIDGVSEIGMASRDLKEEEKSAGLQETKIAIDGIAVITNKNNPVKNLTTDQVKDIYTGKITNWKEVGGNDAPIVVVSREEGSGTRDGFQEIIGFESTELLKDAQVSDGSGNIKSTVEGNDNAIGYISFGYVDDAINALNVNDVEPTADNVTNSSYPIARPFLLVDKQDGLSENGKKLIDFVLSDEGQQIMEDEGFIKINK</sequence>
<comment type="caution">
    <text evidence="12">The sequence shown here is derived from an EMBL/GenBank/DDBJ whole genome shotgun (WGS) entry which is preliminary data.</text>
</comment>
<dbReference type="PROSITE" id="PS51257">
    <property type="entry name" value="PROKAR_LIPOPROTEIN"/>
    <property type="match status" value="1"/>
</dbReference>
<dbReference type="InterPro" id="IPR011862">
    <property type="entry name" value="Phos-bd"/>
</dbReference>
<dbReference type="PANTHER" id="PTHR30570">
    <property type="entry name" value="PERIPLASMIC PHOSPHATE BINDING COMPONENT OF PHOSPHATE ABC TRANSPORTER"/>
    <property type="match status" value="1"/>
</dbReference>
<feature type="signal peptide" evidence="10">
    <location>
        <begin position="1"/>
        <end position="20"/>
    </location>
</feature>
<dbReference type="InterPro" id="IPR050811">
    <property type="entry name" value="Phosphate_ABC_transporter"/>
</dbReference>